<sequence length="368" mass="41977">MSNCKSIYSLYEVYDDKSWFIDPIRSFSILLPTLPGADRCLKDLRRFNSTENSKNEPIYRALSHLCNDIDTLSVKVGSYNEGVILPELITSQKHLKSFHLSSHIFASRGDCFGPTFKSLASQKDTLTEVLITGITFYDIDLNCLDTFGECKELRSLMLLSCEALDDRHLEVLCNSFPNLESFMFIAGQEFIPARSIINFFKTASVNMKKISLDVMVPDAIKIIANHCENVESLVLCTCQPEDILLIFRKCHHLKFLLYDIEVGFVSNELLIQLSECVPRSLKVLSFHMNLRNPWTFSPESLKVFLDGCKRSAQLESFSIERAISPFIRNAEEVGMDIIAEEHFKVLRESGIKNYKLSGHQIFDLENLL</sequence>
<name>A0ACA9KVU8_9GLOM</name>
<reference evidence="1" key="1">
    <citation type="submission" date="2021-06" db="EMBL/GenBank/DDBJ databases">
        <authorList>
            <person name="Kallberg Y."/>
            <person name="Tangrot J."/>
            <person name="Rosling A."/>
        </authorList>
    </citation>
    <scope>NUCLEOTIDE SEQUENCE</scope>
    <source>
        <strain evidence="1">CL356</strain>
    </source>
</reference>
<protein>
    <submittedName>
        <fullName evidence="1">3827_t:CDS:1</fullName>
    </submittedName>
</protein>
<evidence type="ECO:0000313" key="2">
    <source>
        <dbReference type="Proteomes" id="UP000789525"/>
    </source>
</evidence>
<accession>A0ACA9KVU8</accession>
<dbReference type="Proteomes" id="UP000789525">
    <property type="component" value="Unassembled WGS sequence"/>
</dbReference>
<evidence type="ECO:0000313" key="1">
    <source>
        <dbReference type="EMBL" id="CAG8492209.1"/>
    </source>
</evidence>
<comment type="caution">
    <text evidence="1">The sequence shown here is derived from an EMBL/GenBank/DDBJ whole genome shotgun (WGS) entry which is preliminary data.</text>
</comment>
<dbReference type="EMBL" id="CAJVPT010003132">
    <property type="protein sequence ID" value="CAG8492209.1"/>
    <property type="molecule type" value="Genomic_DNA"/>
</dbReference>
<organism evidence="1 2">
    <name type="scientific">Acaulospora colombiana</name>
    <dbReference type="NCBI Taxonomy" id="27376"/>
    <lineage>
        <taxon>Eukaryota</taxon>
        <taxon>Fungi</taxon>
        <taxon>Fungi incertae sedis</taxon>
        <taxon>Mucoromycota</taxon>
        <taxon>Glomeromycotina</taxon>
        <taxon>Glomeromycetes</taxon>
        <taxon>Diversisporales</taxon>
        <taxon>Acaulosporaceae</taxon>
        <taxon>Acaulospora</taxon>
    </lineage>
</organism>
<keyword evidence="2" id="KW-1185">Reference proteome</keyword>
<proteinExistence type="predicted"/>
<gene>
    <name evidence="1" type="ORF">ACOLOM_LOCUS2428</name>
</gene>